<proteinExistence type="predicted"/>
<dbReference type="AlphaFoldDB" id="A0A4Q7ND02"/>
<evidence type="ECO:0000313" key="1">
    <source>
        <dbReference type="EMBL" id="RZS80922.1"/>
    </source>
</evidence>
<name>A0A4Q7ND02_9BURK</name>
<organism evidence="1 2">
    <name type="scientific">Pigmentiphaga kullae</name>
    <dbReference type="NCBI Taxonomy" id="151784"/>
    <lineage>
        <taxon>Bacteria</taxon>
        <taxon>Pseudomonadati</taxon>
        <taxon>Pseudomonadota</taxon>
        <taxon>Betaproteobacteria</taxon>
        <taxon>Burkholderiales</taxon>
        <taxon>Alcaligenaceae</taxon>
        <taxon>Pigmentiphaga</taxon>
    </lineage>
</organism>
<sequence length="64" mass="6970">MTERLLAILILCAAVAAPFCLVWLNARELRTDFIVIYPPQAAAPTGMLASGQWYDAARSSCLQS</sequence>
<accession>A0A4Q7ND02</accession>
<dbReference type="RefSeq" id="WP_130358530.1">
    <property type="nucleotide sequence ID" value="NZ_SGXC01000002.1"/>
</dbReference>
<dbReference type="EMBL" id="SGXC01000002">
    <property type="protein sequence ID" value="RZS80922.1"/>
    <property type="molecule type" value="Genomic_DNA"/>
</dbReference>
<comment type="caution">
    <text evidence="1">The sequence shown here is derived from an EMBL/GenBank/DDBJ whole genome shotgun (WGS) entry which is preliminary data.</text>
</comment>
<reference evidence="1 2" key="1">
    <citation type="submission" date="2019-02" db="EMBL/GenBank/DDBJ databases">
        <title>Genomic Encyclopedia of Type Strains, Phase IV (KMG-IV): sequencing the most valuable type-strain genomes for metagenomic binning, comparative biology and taxonomic classification.</title>
        <authorList>
            <person name="Goeker M."/>
        </authorList>
    </citation>
    <scope>NUCLEOTIDE SEQUENCE [LARGE SCALE GENOMIC DNA]</scope>
    <source>
        <strain evidence="1 2">K24</strain>
    </source>
</reference>
<protein>
    <submittedName>
        <fullName evidence="1">Uncharacterized protein</fullName>
    </submittedName>
</protein>
<dbReference type="Proteomes" id="UP000292445">
    <property type="component" value="Unassembled WGS sequence"/>
</dbReference>
<dbReference type="OrthoDB" id="8689386at2"/>
<keyword evidence="2" id="KW-1185">Reference proteome</keyword>
<gene>
    <name evidence="1" type="ORF">EV675_3535</name>
</gene>
<evidence type="ECO:0000313" key="2">
    <source>
        <dbReference type="Proteomes" id="UP000292445"/>
    </source>
</evidence>